<evidence type="ECO:0000256" key="3">
    <source>
        <dbReference type="ARBA" id="ARBA00023015"/>
    </source>
</evidence>
<dbReference type="GO" id="GO:0005524">
    <property type="term" value="F:ATP binding"/>
    <property type="evidence" value="ECO:0007669"/>
    <property type="project" value="UniProtKB-KW"/>
</dbReference>
<dbReference type="Gene3D" id="3.40.50.300">
    <property type="entry name" value="P-loop containing nucleotide triphosphate hydrolases"/>
    <property type="match status" value="1"/>
</dbReference>
<proteinExistence type="predicted"/>
<reference evidence="10" key="1">
    <citation type="journal article" date="2019" name="Int. J. Syst. Evol. Microbiol.">
        <title>The Global Catalogue of Microorganisms (GCM) 10K type strain sequencing project: providing services to taxonomists for standard genome sequencing and annotation.</title>
        <authorList>
            <consortium name="The Broad Institute Genomics Platform"/>
            <consortium name="The Broad Institute Genome Sequencing Center for Infectious Disease"/>
            <person name="Wu L."/>
            <person name="Ma J."/>
        </authorList>
    </citation>
    <scope>NUCLEOTIDE SEQUENCE [LARGE SCALE GENOMIC DNA]</scope>
    <source>
        <strain evidence="10">CGMCC 1.10130</strain>
    </source>
</reference>
<dbReference type="SUPFAM" id="SSF52540">
    <property type="entry name" value="P-loop containing nucleoside triphosphate hydrolases"/>
    <property type="match status" value="1"/>
</dbReference>
<keyword evidence="5" id="KW-0804">Transcription</keyword>
<dbReference type="InterPro" id="IPR002197">
    <property type="entry name" value="HTH_Fis"/>
</dbReference>
<comment type="caution">
    <text evidence="9">The sequence shown here is derived from an EMBL/GenBank/DDBJ whole genome shotgun (WGS) entry which is preliminary data.</text>
</comment>
<organism evidence="9 10">
    <name type="scientific">Neiella marina</name>
    <dbReference type="NCBI Taxonomy" id="508461"/>
    <lineage>
        <taxon>Bacteria</taxon>
        <taxon>Pseudomonadati</taxon>
        <taxon>Pseudomonadota</taxon>
        <taxon>Gammaproteobacteria</taxon>
        <taxon>Alteromonadales</taxon>
        <taxon>Echinimonadaceae</taxon>
        <taxon>Neiella</taxon>
    </lineage>
</organism>
<protein>
    <submittedName>
        <fullName evidence="9">PEP-CTERM-box response regulator transcription factor</fullName>
    </submittedName>
</protein>
<keyword evidence="6" id="KW-0597">Phosphoprotein</keyword>
<dbReference type="Gene3D" id="3.40.50.2300">
    <property type="match status" value="1"/>
</dbReference>
<gene>
    <name evidence="9" type="ORF">GCM10011369_28260</name>
</gene>
<dbReference type="InterPro" id="IPR025943">
    <property type="entry name" value="Sigma_54_int_dom_ATP-bd_2"/>
</dbReference>
<dbReference type="InterPro" id="IPR025944">
    <property type="entry name" value="Sigma_54_int_dom_CS"/>
</dbReference>
<evidence type="ECO:0000313" key="10">
    <source>
        <dbReference type="Proteomes" id="UP000619743"/>
    </source>
</evidence>
<evidence type="ECO:0000256" key="5">
    <source>
        <dbReference type="ARBA" id="ARBA00023163"/>
    </source>
</evidence>
<feature type="domain" description="Sigma-54 factor interaction" evidence="7">
    <location>
        <begin position="142"/>
        <end position="371"/>
    </location>
</feature>
<keyword evidence="3" id="KW-0805">Transcription regulation</keyword>
<evidence type="ECO:0000259" key="8">
    <source>
        <dbReference type="PROSITE" id="PS50110"/>
    </source>
</evidence>
<keyword evidence="10" id="KW-1185">Reference proteome</keyword>
<dbReference type="AlphaFoldDB" id="A0A8J2XQD1"/>
<keyword evidence="1" id="KW-0547">Nucleotide-binding</keyword>
<dbReference type="InterPro" id="IPR011006">
    <property type="entry name" value="CheY-like_superfamily"/>
</dbReference>
<dbReference type="InterPro" id="IPR058031">
    <property type="entry name" value="AAA_lid_NorR"/>
</dbReference>
<evidence type="ECO:0000256" key="2">
    <source>
        <dbReference type="ARBA" id="ARBA00022840"/>
    </source>
</evidence>
<dbReference type="SUPFAM" id="SSF52172">
    <property type="entry name" value="CheY-like"/>
    <property type="match status" value="1"/>
</dbReference>
<keyword evidence="4" id="KW-0238">DNA-binding</keyword>
<dbReference type="GO" id="GO:0000160">
    <property type="term" value="P:phosphorelay signal transduction system"/>
    <property type="evidence" value="ECO:0007669"/>
    <property type="project" value="InterPro"/>
</dbReference>
<dbReference type="GO" id="GO:0043565">
    <property type="term" value="F:sequence-specific DNA binding"/>
    <property type="evidence" value="ECO:0007669"/>
    <property type="project" value="InterPro"/>
</dbReference>
<dbReference type="InterPro" id="IPR001789">
    <property type="entry name" value="Sig_transdc_resp-reg_receiver"/>
</dbReference>
<dbReference type="RefSeq" id="WP_087506734.1">
    <property type="nucleotide sequence ID" value="NZ_BMDX01000016.1"/>
</dbReference>
<dbReference type="PRINTS" id="PR01590">
    <property type="entry name" value="HTHFIS"/>
</dbReference>
<evidence type="ECO:0000256" key="4">
    <source>
        <dbReference type="ARBA" id="ARBA00023125"/>
    </source>
</evidence>
<dbReference type="Pfam" id="PF25601">
    <property type="entry name" value="AAA_lid_14"/>
    <property type="match status" value="1"/>
</dbReference>
<feature type="modified residue" description="4-aspartylphosphate" evidence="6">
    <location>
        <position position="50"/>
    </location>
</feature>
<dbReference type="PROSITE" id="PS00688">
    <property type="entry name" value="SIGMA54_INTERACT_3"/>
    <property type="match status" value="1"/>
</dbReference>
<dbReference type="Gene3D" id="1.10.8.60">
    <property type="match status" value="1"/>
</dbReference>
<accession>A0A8J2XQD1</accession>
<dbReference type="GO" id="GO:0006355">
    <property type="term" value="P:regulation of DNA-templated transcription"/>
    <property type="evidence" value="ECO:0007669"/>
    <property type="project" value="InterPro"/>
</dbReference>
<dbReference type="InterPro" id="IPR027417">
    <property type="entry name" value="P-loop_NTPase"/>
</dbReference>
<dbReference type="PROSITE" id="PS50045">
    <property type="entry name" value="SIGMA54_INTERACT_4"/>
    <property type="match status" value="1"/>
</dbReference>
<keyword evidence="2" id="KW-0067">ATP-binding</keyword>
<dbReference type="SMART" id="SM00382">
    <property type="entry name" value="AAA"/>
    <property type="match status" value="1"/>
</dbReference>
<name>A0A8J2XQD1_9GAMM</name>
<sequence length="448" mass="49423">MDPLLVVEDDPGIQKQLKWTFTDNEVVVAGDRESAIAALRRYEPKVVTLDLGLPPDEANASEGLATLKEILELAPKTKVIVITGNDDKDNALKAISMGALDFYQKPIDADTLNIIVSRAFFVAGIEQENDRLRSSSLDNNGFIGNSPQVQQVSRMVDRIAPTEITTLLLGESGTGKEVLARAIHERGPRADKPFIAINCASIPETLLESELFGFERGAFTGAHKQTKGKIECANGGTLFLDEIGDMPYPLQAKILRFLQEKVIERLGGRQEIAVDVKVVCATHQNLQGMVAEKSFREDLFYRISEVTINIPPLRERGEDILLLSRAFLQSFSQQFGRKITGFSEVANSALMAHHWPGNIRELQNKIKSAVIMADGKQVTELDLALMPSSQQVEQQPLNLRQVREAAESQAISRAITRSEGNMSKAAELLGVTRPTLYALIDKYGMEKP</sequence>
<dbReference type="InterPro" id="IPR014264">
    <property type="entry name" value="PEP-CTERM_resp_reg"/>
</dbReference>
<evidence type="ECO:0000313" key="9">
    <source>
        <dbReference type="EMBL" id="GGA84550.1"/>
    </source>
</evidence>
<evidence type="ECO:0000259" key="7">
    <source>
        <dbReference type="PROSITE" id="PS50045"/>
    </source>
</evidence>
<dbReference type="SUPFAM" id="SSF46689">
    <property type="entry name" value="Homeodomain-like"/>
    <property type="match status" value="1"/>
</dbReference>
<dbReference type="InterPro" id="IPR003593">
    <property type="entry name" value="AAA+_ATPase"/>
</dbReference>
<dbReference type="OrthoDB" id="9804019at2"/>
<dbReference type="FunFam" id="3.40.50.300:FF:000006">
    <property type="entry name" value="DNA-binding transcriptional regulator NtrC"/>
    <property type="match status" value="1"/>
</dbReference>
<dbReference type="InterPro" id="IPR002078">
    <property type="entry name" value="Sigma_54_int"/>
</dbReference>
<dbReference type="SMART" id="SM00448">
    <property type="entry name" value="REC"/>
    <property type="match status" value="1"/>
</dbReference>
<dbReference type="Proteomes" id="UP000619743">
    <property type="component" value="Unassembled WGS sequence"/>
</dbReference>
<dbReference type="InterPro" id="IPR009057">
    <property type="entry name" value="Homeodomain-like_sf"/>
</dbReference>
<dbReference type="CDD" id="cd00009">
    <property type="entry name" value="AAA"/>
    <property type="match status" value="1"/>
</dbReference>
<feature type="domain" description="Response regulatory" evidence="8">
    <location>
        <begin position="3"/>
        <end position="120"/>
    </location>
</feature>
<dbReference type="NCBIfam" id="TIGR02915">
    <property type="entry name" value="PEP_resp_reg"/>
    <property type="match status" value="1"/>
</dbReference>
<dbReference type="Gene3D" id="1.10.10.60">
    <property type="entry name" value="Homeodomain-like"/>
    <property type="match status" value="1"/>
</dbReference>
<dbReference type="Pfam" id="PF00158">
    <property type="entry name" value="Sigma54_activat"/>
    <property type="match status" value="1"/>
</dbReference>
<evidence type="ECO:0000256" key="6">
    <source>
        <dbReference type="PROSITE-ProRule" id="PRU00169"/>
    </source>
</evidence>
<dbReference type="Pfam" id="PF00072">
    <property type="entry name" value="Response_reg"/>
    <property type="match status" value="1"/>
</dbReference>
<dbReference type="EMBL" id="BMDX01000016">
    <property type="protein sequence ID" value="GGA84550.1"/>
    <property type="molecule type" value="Genomic_DNA"/>
</dbReference>
<dbReference type="PANTHER" id="PTHR32071:SF113">
    <property type="entry name" value="ALGINATE BIOSYNTHESIS TRANSCRIPTIONAL REGULATORY PROTEIN ALGB"/>
    <property type="match status" value="1"/>
</dbReference>
<dbReference type="PROSITE" id="PS00676">
    <property type="entry name" value="SIGMA54_INTERACT_2"/>
    <property type="match status" value="1"/>
</dbReference>
<dbReference type="Pfam" id="PF02954">
    <property type="entry name" value="HTH_8"/>
    <property type="match status" value="1"/>
</dbReference>
<dbReference type="PROSITE" id="PS50110">
    <property type="entry name" value="RESPONSE_REGULATORY"/>
    <property type="match status" value="1"/>
</dbReference>
<evidence type="ECO:0000256" key="1">
    <source>
        <dbReference type="ARBA" id="ARBA00022741"/>
    </source>
</evidence>
<dbReference type="PANTHER" id="PTHR32071">
    <property type="entry name" value="TRANSCRIPTIONAL REGULATORY PROTEIN"/>
    <property type="match status" value="1"/>
</dbReference>